<protein>
    <submittedName>
        <fullName evidence="1">Uncharacterized protein</fullName>
    </submittedName>
</protein>
<dbReference type="Gene3D" id="1.10.220.80">
    <property type="entry name" value="BH2638-like"/>
    <property type="match status" value="1"/>
</dbReference>
<dbReference type="HOGENOM" id="CLU_166693_0_0_9"/>
<dbReference type="InterPro" id="IPR007920">
    <property type="entry name" value="UPF0223"/>
</dbReference>
<dbReference type="InterPro" id="IPR023324">
    <property type="entry name" value="BH2638-like_sf"/>
</dbReference>
<dbReference type="EMBL" id="ACGP01000164">
    <property type="protein sequence ID" value="EEI24038.1"/>
    <property type="molecule type" value="Genomic_DNA"/>
</dbReference>
<dbReference type="NCBIfam" id="NF003353">
    <property type="entry name" value="PRK04387.1"/>
    <property type="match status" value="1"/>
</dbReference>
<keyword evidence="2" id="KW-1185">Reference proteome</keyword>
<accession>C0XKP3</accession>
<evidence type="ECO:0000313" key="2">
    <source>
        <dbReference type="Proteomes" id="UP000003752"/>
    </source>
</evidence>
<dbReference type="Proteomes" id="UP000003752">
    <property type="component" value="Unassembled WGS sequence"/>
</dbReference>
<comment type="caution">
    <text evidence="1">The sequence shown here is derived from an EMBL/GenBank/DDBJ whole genome shotgun (WGS) entry which is preliminary data.</text>
</comment>
<organism evidence="1 2">
    <name type="scientific">Lentilactobacillus hilgardii (strain ATCC 8290 / DSM 20176 / CCUG 30140 / JCM 1155 / KCTC 3500 / NBRC 15886 / NCIMB 8040 / NRRL B-1843 / 9)</name>
    <dbReference type="NCBI Taxonomy" id="1423757"/>
    <lineage>
        <taxon>Bacteria</taxon>
        <taxon>Bacillati</taxon>
        <taxon>Bacillota</taxon>
        <taxon>Bacilli</taxon>
        <taxon>Lactobacillales</taxon>
        <taxon>Lactobacillaceae</taxon>
        <taxon>Lentilactobacillus</taxon>
    </lineage>
</organism>
<dbReference type="SUPFAM" id="SSF158504">
    <property type="entry name" value="BH2638-like"/>
    <property type="match status" value="1"/>
</dbReference>
<dbReference type="Pfam" id="PF05256">
    <property type="entry name" value="UPF0223"/>
    <property type="match status" value="1"/>
</dbReference>
<dbReference type="RefSeq" id="WP_003561466.1">
    <property type="nucleotide sequence ID" value="NZ_AZDF01000005.1"/>
</dbReference>
<reference evidence="1 2" key="1">
    <citation type="submission" date="2009-01" db="EMBL/GenBank/DDBJ databases">
        <authorList>
            <person name="Qin X."/>
            <person name="Bachman B."/>
            <person name="Battles P."/>
            <person name="Bell A."/>
            <person name="Bess C."/>
            <person name="Bickham C."/>
            <person name="Chaboub L."/>
            <person name="Chen D."/>
            <person name="Coyle M."/>
            <person name="Deiros D.R."/>
            <person name="Dinh H."/>
            <person name="Forbes L."/>
            <person name="Fowler G."/>
            <person name="Francisco L."/>
            <person name="Fu Q."/>
            <person name="Gubbala S."/>
            <person name="Hale W."/>
            <person name="Han Y."/>
            <person name="Hemphill L."/>
            <person name="Highlander S.K."/>
            <person name="Hirani K."/>
            <person name="Hogues M."/>
            <person name="Jackson L."/>
            <person name="Jakkamsetti A."/>
            <person name="Javaid M."/>
            <person name="Jiang H."/>
            <person name="Korchina V."/>
            <person name="Kovar C."/>
            <person name="Lara F."/>
            <person name="Lee S."/>
            <person name="Mata R."/>
            <person name="Mathew T."/>
            <person name="Moen C."/>
            <person name="Morales K."/>
            <person name="Munidasa M."/>
            <person name="Nazareth L."/>
            <person name="Ngo R."/>
            <person name="Nguyen L."/>
            <person name="Okwuonu G."/>
            <person name="Ongeri F."/>
            <person name="Patil S."/>
            <person name="Petrosino J."/>
            <person name="Pham C."/>
            <person name="Pham P."/>
            <person name="Pu L.-L."/>
            <person name="Puazo M."/>
            <person name="Raj R."/>
            <person name="Reid J."/>
            <person name="Rouhana J."/>
            <person name="Saada N."/>
            <person name="Shang Y."/>
            <person name="Simmons D."/>
            <person name="Thornton R."/>
            <person name="Warren J."/>
            <person name="Weissenberger G."/>
            <person name="Zhang J."/>
            <person name="Zhang L."/>
            <person name="Zhou C."/>
            <person name="Zhu D."/>
            <person name="Muzny D."/>
            <person name="Worley K."/>
            <person name="Gibbs R."/>
        </authorList>
    </citation>
    <scope>NUCLEOTIDE SEQUENCE [LARGE SCALE GENOMIC DNA]</scope>
    <source>
        <strain evidence="2">ATCC 8290 / DSM 20176 / CCUG 30140 / JCM 1155 / KCTC 3500 / NBRC 15886 / NCIMB 8040 / NRRL B-1843 / 9</strain>
    </source>
</reference>
<name>C0XKP3_LENH9</name>
<dbReference type="SMR" id="C0XKP3"/>
<dbReference type="PIRSF" id="PIRSF037260">
    <property type="entry name" value="UPF0223"/>
    <property type="match status" value="1"/>
</dbReference>
<sequence>MNDDYSYPLIDGLSNGEVIILVTFFQRVEEAYEKQSGVDRESFMNAYQDFVTVVPSKMEQKQLEKQFQERSGYNAYQVIRQAKQDVKTLKMNEAYNGNK</sequence>
<gene>
    <name evidence="1" type="ORF">HMPREF0519_1804</name>
</gene>
<evidence type="ECO:0000313" key="1">
    <source>
        <dbReference type="EMBL" id="EEI24038.1"/>
    </source>
</evidence>
<dbReference type="AlphaFoldDB" id="C0XKP3"/>
<dbReference type="PATRIC" id="fig|1423757.3.peg.1994"/>
<proteinExistence type="predicted"/>